<comment type="subcellular location">
    <subcellularLocation>
        <location evidence="1">Cell envelope</location>
    </subcellularLocation>
</comment>
<evidence type="ECO:0000256" key="2">
    <source>
        <dbReference type="ARBA" id="ARBA00022448"/>
    </source>
</evidence>
<evidence type="ECO:0000256" key="5">
    <source>
        <dbReference type="RuleBase" id="RU003512"/>
    </source>
</evidence>
<proteinExistence type="inferred from homology"/>
<reference evidence="6 7" key="1">
    <citation type="submission" date="2018-05" db="EMBL/GenBank/DDBJ databases">
        <title>Genomic Encyclopedia of Type Strains, Phase IV (KMG-IV): sequencing the most valuable type-strain genomes for metagenomic binning, comparative biology and taxonomic classification.</title>
        <authorList>
            <person name="Goeker M."/>
        </authorList>
    </citation>
    <scope>NUCLEOTIDE SEQUENCE [LARGE SCALE GENOMIC DNA]</scope>
    <source>
        <strain evidence="6 7">DSM 24906</strain>
    </source>
</reference>
<keyword evidence="2 5" id="KW-0813">Transport</keyword>
<comment type="caution">
    <text evidence="6">The sequence shown here is derived from an EMBL/GenBank/DDBJ whole genome shotgun (WGS) entry which is preliminary data.</text>
</comment>
<dbReference type="Proteomes" id="UP000245921">
    <property type="component" value="Unassembled WGS sequence"/>
</dbReference>
<dbReference type="InterPro" id="IPR006128">
    <property type="entry name" value="Lipoprotein_PsaA-like"/>
</dbReference>
<protein>
    <submittedName>
        <fullName evidence="6">Manganese/zinc/iron transport system substrate-binding protein</fullName>
    </submittedName>
</protein>
<keyword evidence="4" id="KW-0732">Signal</keyword>
<keyword evidence="7" id="KW-1185">Reference proteome</keyword>
<evidence type="ECO:0000313" key="6">
    <source>
        <dbReference type="EMBL" id="PWJ89038.1"/>
    </source>
</evidence>
<comment type="similarity">
    <text evidence="5">Belongs to the bacterial solute-binding protein 9 family.</text>
</comment>
<dbReference type="GO" id="GO:0007155">
    <property type="term" value="P:cell adhesion"/>
    <property type="evidence" value="ECO:0007669"/>
    <property type="project" value="InterPro"/>
</dbReference>
<dbReference type="PANTHER" id="PTHR42953">
    <property type="entry name" value="HIGH-AFFINITY ZINC UPTAKE SYSTEM PROTEIN ZNUA-RELATED"/>
    <property type="match status" value="1"/>
</dbReference>
<dbReference type="Gene3D" id="3.40.50.1980">
    <property type="entry name" value="Nitrogenase molybdenum iron protein domain"/>
    <property type="match status" value="2"/>
</dbReference>
<sequence length="311" mass="34737">MKRLISLLITVIIVFGVIFSLILFNNKSVNSNSNLNIVSTTGMINDIVINIAGDKAETISLMGSGVDPHLYKASESDVSKMENANIIFHNGLHLEGKMAEVFENMKKLGKTTVEVSEDIPENMLLEPDDGYGTHDPHIWFNVNLWIMASEKVYETLSDYDKKNSEYYKKNYENYIRSLNELNDYVIKKVKEVPEDKRVLITAHDAFNYFGNAYGFSVKGIQGISTSSEAGTKDIIELADYIAKNKIKAIFIESSIPKRNIQALQEAVKSRGFNVEIGGELFSDAMGDAGSFEGTYYGMVKHNVDTIVNALK</sequence>
<dbReference type="PRINTS" id="PR00691">
    <property type="entry name" value="ADHESINB"/>
</dbReference>
<dbReference type="Pfam" id="PF01297">
    <property type="entry name" value="ZnuA"/>
    <property type="match status" value="1"/>
</dbReference>
<accession>A0AA45C5N5</accession>
<evidence type="ECO:0000256" key="4">
    <source>
        <dbReference type="ARBA" id="ARBA00022729"/>
    </source>
</evidence>
<organism evidence="6 7">
    <name type="scientific">Oceanotoga teriensis</name>
    <dbReference type="NCBI Taxonomy" id="515440"/>
    <lineage>
        <taxon>Bacteria</taxon>
        <taxon>Thermotogati</taxon>
        <taxon>Thermotogota</taxon>
        <taxon>Thermotogae</taxon>
        <taxon>Petrotogales</taxon>
        <taxon>Petrotogaceae</taxon>
        <taxon>Oceanotoga</taxon>
    </lineage>
</organism>
<dbReference type="InterPro" id="IPR050492">
    <property type="entry name" value="Bact_metal-bind_prot9"/>
</dbReference>
<dbReference type="EMBL" id="QGGI01000016">
    <property type="protein sequence ID" value="PWJ89038.1"/>
    <property type="molecule type" value="Genomic_DNA"/>
</dbReference>
<dbReference type="GO" id="GO:0030313">
    <property type="term" value="C:cell envelope"/>
    <property type="evidence" value="ECO:0007669"/>
    <property type="project" value="UniProtKB-SubCell"/>
</dbReference>
<name>A0AA45C5N5_9BACT</name>
<dbReference type="GO" id="GO:0046872">
    <property type="term" value="F:metal ion binding"/>
    <property type="evidence" value="ECO:0007669"/>
    <property type="project" value="UniProtKB-KW"/>
</dbReference>
<dbReference type="SUPFAM" id="SSF53807">
    <property type="entry name" value="Helical backbone' metal receptor"/>
    <property type="match status" value="1"/>
</dbReference>
<evidence type="ECO:0000313" key="7">
    <source>
        <dbReference type="Proteomes" id="UP000245921"/>
    </source>
</evidence>
<keyword evidence="3" id="KW-0479">Metal-binding</keyword>
<dbReference type="AlphaFoldDB" id="A0AA45C5N5"/>
<dbReference type="PANTHER" id="PTHR42953:SF1">
    <property type="entry name" value="METAL-BINDING PROTEIN HI_0362-RELATED"/>
    <property type="match status" value="1"/>
</dbReference>
<dbReference type="InterPro" id="IPR006127">
    <property type="entry name" value="ZnuA-like"/>
</dbReference>
<evidence type="ECO:0000256" key="1">
    <source>
        <dbReference type="ARBA" id="ARBA00004196"/>
    </source>
</evidence>
<dbReference type="GO" id="GO:0030001">
    <property type="term" value="P:metal ion transport"/>
    <property type="evidence" value="ECO:0007669"/>
    <property type="project" value="InterPro"/>
</dbReference>
<evidence type="ECO:0000256" key="3">
    <source>
        <dbReference type="ARBA" id="ARBA00022723"/>
    </source>
</evidence>
<gene>
    <name evidence="6" type="ORF">C7380_11651</name>
</gene>
<dbReference type="InterPro" id="IPR006129">
    <property type="entry name" value="AdhesinB"/>
</dbReference>
<dbReference type="RefSeq" id="WP_109605679.1">
    <property type="nucleotide sequence ID" value="NZ_QGGI01000016.1"/>
</dbReference>
<dbReference type="PRINTS" id="PR00690">
    <property type="entry name" value="ADHESNFAMILY"/>
</dbReference>